<evidence type="ECO:0000313" key="1">
    <source>
        <dbReference type="EMBL" id="KAG7447341.1"/>
    </source>
</evidence>
<reference evidence="1" key="1">
    <citation type="submission" date="2020-11" db="EMBL/GenBank/DDBJ databases">
        <title>Adaptations for nitrogen fixation in a non-lichenized fungal sporocarp promotes dispersal by wood-feeding termites.</title>
        <authorList>
            <consortium name="DOE Joint Genome Institute"/>
            <person name="Koch R.A."/>
            <person name="Yoon G."/>
            <person name="Arayal U."/>
            <person name="Lail K."/>
            <person name="Amirebrahimi M."/>
            <person name="Labutti K."/>
            <person name="Lipzen A."/>
            <person name="Riley R."/>
            <person name="Barry K."/>
            <person name="Henrissat B."/>
            <person name="Grigoriev I.V."/>
            <person name="Herr J.R."/>
            <person name="Aime M.C."/>
        </authorList>
    </citation>
    <scope>NUCLEOTIDE SEQUENCE</scope>
    <source>
        <strain evidence="1">MCA 3950</strain>
    </source>
</reference>
<name>A0A9P7VWW2_9AGAR</name>
<dbReference type="OrthoDB" id="2921165at2759"/>
<gene>
    <name evidence="1" type="ORF">BT62DRAFT_76517</name>
</gene>
<dbReference type="AlphaFoldDB" id="A0A9P7VWW2"/>
<comment type="caution">
    <text evidence="1">The sequence shown here is derived from an EMBL/GenBank/DDBJ whole genome shotgun (WGS) entry which is preliminary data.</text>
</comment>
<dbReference type="GeneID" id="66104497"/>
<dbReference type="RefSeq" id="XP_043040841.1">
    <property type="nucleotide sequence ID" value="XM_043182201.1"/>
</dbReference>
<accession>A0A9P7VWW2</accession>
<protein>
    <submittedName>
        <fullName evidence="1">Uncharacterized protein</fullName>
    </submittedName>
</protein>
<proteinExistence type="predicted"/>
<sequence>MPMIETPWIVSFYPHAYGHYFSSGECQAWIAPFYYSEPGMNDVALRICLSSLDNGGRNESTMILAQIAVCGGVDGNITSGDCHAALDDPSYTGLGFHGASEAVMANPPLNLFMTMTISTASPVYDLKNSSVMDMESHTTYLESLSSSLNECGQD</sequence>
<organism evidence="1 2">
    <name type="scientific">Guyanagaster necrorhizus</name>
    <dbReference type="NCBI Taxonomy" id="856835"/>
    <lineage>
        <taxon>Eukaryota</taxon>
        <taxon>Fungi</taxon>
        <taxon>Dikarya</taxon>
        <taxon>Basidiomycota</taxon>
        <taxon>Agaricomycotina</taxon>
        <taxon>Agaricomycetes</taxon>
        <taxon>Agaricomycetidae</taxon>
        <taxon>Agaricales</taxon>
        <taxon>Marasmiineae</taxon>
        <taxon>Physalacriaceae</taxon>
        <taxon>Guyanagaster</taxon>
    </lineage>
</organism>
<dbReference type="EMBL" id="MU250532">
    <property type="protein sequence ID" value="KAG7447341.1"/>
    <property type="molecule type" value="Genomic_DNA"/>
</dbReference>
<evidence type="ECO:0000313" key="2">
    <source>
        <dbReference type="Proteomes" id="UP000812287"/>
    </source>
</evidence>
<keyword evidence="2" id="KW-1185">Reference proteome</keyword>
<dbReference type="Proteomes" id="UP000812287">
    <property type="component" value="Unassembled WGS sequence"/>
</dbReference>